<evidence type="ECO:0000259" key="1">
    <source>
        <dbReference type="PROSITE" id="PS51186"/>
    </source>
</evidence>
<dbReference type="EMBL" id="CP101497">
    <property type="protein sequence ID" value="UTT61937.1"/>
    <property type="molecule type" value="Genomic_DNA"/>
</dbReference>
<dbReference type="Pfam" id="PF00583">
    <property type="entry name" value="Acetyltransf_1"/>
    <property type="match status" value="1"/>
</dbReference>
<dbReference type="SUPFAM" id="SSF55729">
    <property type="entry name" value="Acyl-CoA N-acyltransferases (Nat)"/>
    <property type="match status" value="1"/>
</dbReference>
<gene>
    <name evidence="2" type="ORF">NNL39_09685</name>
</gene>
<dbReference type="InterPro" id="IPR000182">
    <property type="entry name" value="GNAT_dom"/>
</dbReference>
<evidence type="ECO:0000313" key="2">
    <source>
        <dbReference type="EMBL" id="UTT61937.1"/>
    </source>
</evidence>
<dbReference type="PANTHER" id="PTHR13170:SF16">
    <property type="entry name" value="PROTEIN O-GLCNACASE"/>
    <property type="match status" value="1"/>
</dbReference>
<dbReference type="RefSeq" id="WP_255159078.1">
    <property type="nucleotide sequence ID" value="NZ_CP101497.1"/>
</dbReference>
<evidence type="ECO:0000313" key="3">
    <source>
        <dbReference type="Proteomes" id="UP001060039"/>
    </source>
</evidence>
<keyword evidence="3" id="KW-1185">Reference proteome</keyword>
<dbReference type="InterPro" id="IPR016181">
    <property type="entry name" value="Acyl_CoA_acyltransferase"/>
</dbReference>
<protein>
    <submittedName>
        <fullName evidence="2">GNAT family N-acetyltransferase</fullName>
        <ecNumber evidence="2">2.3.1.-</ecNumber>
    </submittedName>
</protein>
<keyword evidence="2" id="KW-0808">Transferase</keyword>
<dbReference type="PROSITE" id="PS51186">
    <property type="entry name" value="GNAT"/>
    <property type="match status" value="1"/>
</dbReference>
<feature type="domain" description="N-acetyltransferase" evidence="1">
    <location>
        <begin position="64"/>
        <end position="199"/>
    </location>
</feature>
<proteinExistence type="predicted"/>
<dbReference type="GO" id="GO:0016746">
    <property type="term" value="F:acyltransferase activity"/>
    <property type="evidence" value="ECO:0007669"/>
    <property type="project" value="UniProtKB-KW"/>
</dbReference>
<dbReference type="PANTHER" id="PTHR13170">
    <property type="entry name" value="O-GLCNACASE"/>
    <property type="match status" value="1"/>
</dbReference>
<keyword evidence="2" id="KW-0012">Acyltransferase</keyword>
<sequence length="199" mass="21676">MPLLRPATLDDLPAVMRICTLTGDDGRDASGQYDAPELLAHHWAAPHLVADPGLATIVVDDDGPTGYLVATADTVTFEAWCERMWWPALRDRYPLQAPRRDRDQELVALLHAPEGTPASITGAYPAHLHINLLPRAQGLGLGRALIERLLGQLREREVPGVHLGVSGTNARAIAFYEHLGFVRLAIEDDGGIIMGMRLA</sequence>
<dbReference type="Proteomes" id="UP001060039">
    <property type="component" value="Chromosome"/>
</dbReference>
<dbReference type="EC" id="2.3.1.-" evidence="2"/>
<dbReference type="Gene3D" id="3.40.630.30">
    <property type="match status" value="1"/>
</dbReference>
<accession>A0ABY5FVH6</accession>
<organism evidence="2 3">
    <name type="scientific">Microcella humidisoli</name>
    <dbReference type="NCBI Taxonomy" id="2963406"/>
    <lineage>
        <taxon>Bacteria</taxon>
        <taxon>Bacillati</taxon>
        <taxon>Actinomycetota</taxon>
        <taxon>Actinomycetes</taxon>
        <taxon>Micrococcales</taxon>
        <taxon>Microbacteriaceae</taxon>
        <taxon>Microcella</taxon>
    </lineage>
</organism>
<reference evidence="2" key="1">
    <citation type="submission" date="2022-07" db="EMBL/GenBank/DDBJ databases">
        <title>Taxonomic analysis of Microcella humidisoli nov. sp., isolated from riverside soil.</title>
        <authorList>
            <person name="Molina K.M."/>
            <person name="Kim S.B."/>
        </authorList>
    </citation>
    <scope>NUCLEOTIDE SEQUENCE</scope>
    <source>
        <strain evidence="2">MMS21-STM10</strain>
    </source>
</reference>
<name>A0ABY5FVH6_9MICO</name>
<dbReference type="CDD" id="cd04301">
    <property type="entry name" value="NAT_SF"/>
    <property type="match status" value="1"/>
</dbReference>
<dbReference type="InterPro" id="IPR051822">
    <property type="entry name" value="Glycosyl_Hydrolase_84"/>
</dbReference>